<dbReference type="STRING" id="33114.A0A2G2WRP7"/>
<dbReference type="OrthoDB" id="1748068at2759"/>
<protein>
    <submittedName>
        <fullName evidence="2">NADP-dependent malic enzyme</fullName>
    </submittedName>
</protein>
<dbReference type="InterPro" id="IPR001891">
    <property type="entry name" value="Malic_OxRdtase"/>
</dbReference>
<gene>
    <name evidence="2" type="ORF">CQW23_12121</name>
</gene>
<dbReference type="EMBL" id="MLFT02000005">
    <property type="protein sequence ID" value="PHT47913.1"/>
    <property type="molecule type" value="Genomic_DNA"/>
</dbReference>
<dbReference type="PANTHER" id="PTHR23406:SF89">
    <property type="entry name" value="NADP-DEPENDENT MALIC ENZYME 1"/>
    <property type="match status" value="1"/>
</dbReference>
<dbReference type="PANTHER" id="PTHR23406">
    <property type="entry name" value="MALIC ENZYME-RELATED"/>
    <property type="match status" value="1"/>
</dbReference>
<reference evidence="3" key="2">
    <citation type="journal article" date="2017" name="J. Anim. Genet.">
        <title>Multiple reference genome sequences of hot pepper reveal the massive evolution of plant disease resistance genes by retroduplication.</title>
        <authorList>
            <person name="Kim S."/>
            <person name="Park J."/>
            <person name="Yeom S.-I."/>
            <person name="Kim Y.-M."/>
            <person name="Seo E."/>
            <person name="Kim K.-T."/>
            <person name="Kim M.-S."/>
            <person name="Lee J.M."/>
            <person name="Cheong K."/>
            <person name="Shin H.-S."/>
            <person name="Kim S.-B."/>
            <person name="Han K."/>
            <person name="Lee J."/>
            <person name="Park M."/>
            <person name="Lee H.-A."/>
            <person name="Lee H.-Y."/>
            <person name="Lee Y."/>
            <person name="Oh S."/>
            <person name="Lee J.H."/>
            <person name="Choi E."/>
            <person name="Choi E."/>
            <person name="Lee S.E."/>
            <person name="Jeon J."/>
            <person name="Kim H."/>
            <person name="Choi G."/>
            <person name="Song H."/>
            <person name="Lee J."/>
            <person name="Lee S.-C."/>
            <person name="Kwon J.-K."/>
            <person name="Lee H.-Y."/>
            <person name="Koo N."/>
            <person name="Hong Y."/>
            <person name="Kim R.W."/>
            <person name="Kang W.-H."/>
            <person name="Huh J.H."/>
            <person name="Kang B.-C."/>
            <person name="Yang T.-J."/>
            <person name="Lee Y.-H."/>
            <person name="Bennetzen J.L."/>
            <person name="Choi D."/>
        </authorList>
    </citation>
    <scope>NUCLEOTIDE SEQUENCE [LARGE SCALE GENOMIC DNA]</scope>
    <source>
        <strain evidence="3">cv. PBC81</strain>
    </source>
</reference>
<keyword evidence="3" id="KW-1185">Reference proteome</keyword>
<dbReference type="SUPFAM" id="SSF51735">
    <property type="entry name" value="NAD(P)-binding Rossmann-fold domains"/>
    <property type="match status" value="1"/>
</dbReference>
<dbReference type="GO" id="GO:0004473">
    <property type="term" value="F:malate dehydrogenase (decarboxylating) (NADP+) activity"/>
    <property type="evidence" value="ECO:0007669"/>
    <property type="project" value="TreeGrafter"/>
</dbReference>
<accession>A0A2G2WRP7</accession>
<dbReference type="Pfam" id="PF03949">
    <property type="entry name" value="Malic_M"/>
    <property type="match status" value="1"/>
</dbReference>
<dbReference type="Gene3D" id="3.40.50.720">
    <property type="entry name" value="NAD(P)-binding Rossmann-like Domain"/>
    <property type="match status" value="1"/>
</dbReference>
<organism evidence="2 3">
    <name type="scientific">Capsicum baccatum</name>
    <name type="common">Peruvian pepper</name>
    <dbReference type="NCBI Taxonomy" id="33114"/>
    <lineage>
        <taxon>Eukaryota</taxon>
        <taxon>Viridiplantae</taxon>
        <taxon>Streptophyta</taxon>
        <taxon>Embryophyta</taxon>
        <taxon>Tracheophyta</taxon>
        <taxon>Spermatophyta</taxon>
        <taxon>Magnoliopsida</taxon>
        <taxon>eudicotyledons</taxon>
        <taxon>Gunneridae</taxon>
        <taxon>Pentapetalae</taxon>
        <taxon>asterids</taxon>
        <taxon>lamiids</taxon>
        <taxon>Solanales</taxon>
        <taxon>Solanaceae</taxon>
        <taxon>Solanoideae</taxon>
        <taxon>Capsiceae</taxon>
        <taxon>Capsicum</taxon>
    </lineage>
</organism>
<sequence length="124" mass="12949">MPENFSGFSAGAIVGGAFVRLDVGTTSVVLAGLIASLKLLGGALCDHTFLFLGAGETGTGIAELIALEISKKHLRVFHLKGSGVAAYSEALEASSSTSNFFLQHEIDEDGDTNSGCELKFHLQF</sequence>
<evidence type="ECO:0000313" key="3">
    <source>
        <dbReference type="Proteomes" id="UP000224567"/>
    </source>
</evidence>
<dbReference type="PRINTS" id="PR00072">
    <property type="entry name" value="MALOXRDTASE"/>
</dbReference>
<dbReference type="GO" id="GO:0009507">
    <property type="term" value="C:chloroplast"/>
    <property type="evidence" value="ECO:0007669"/>
    <property type="project" value="TreeGrafter"/>
</dbReference>
<dbReference type="GO" id="GO:0051287">
    <property type="term" value="F:NAD binding"/>
    <property type="evidence" value="ECO:0007669"/>
    <property type="project" value="InterPro"/>
</dbReference>
<dbReference type="AlphaFoldDB" id="A0A2G2WRP7"/>
<reference evidence="2 3" key="1">
    <citation type="journal article" date="2017" name="Genome Biol.">
        <title>New reference genome sequences of hot pepper reveal the massive evolution of plant disease-resistance genes by retroduplication.</title>
        <authorList>
            <person name="Kim S."/>
            <person name="Park J."/>
            <person name="Yeom S.I."/>
            <person name="Kim Y.M."/>
            <person name="Seo E."/>
            <person name="Kim K.T."/>
            <person name="Kim M.S."/>
            <person name="Lee J.M."/>
            <person name="Cheong K."/>
            <person name="Shin H.S."/>
            <person name="Kim S.B."/>
            <person name="Han K."/>
            <person name="Lee J."/>
            <person name="Park M."/>
            <person name="Lee H.A."/>
            <person name="Lee H.Y."/>
            <person name="Lee Y."/>
            <person name="Oh S."/>
            <person name="Lee J.H."/>
            <person name="Choi E."/>
            <person name="Choi E."/>
            <person name="Lee S.E."/>
            <person name="Jeon J."/>
            <person name="Kim H."/>
            <person name="Choi G."/>
            <person name="Song H."/>
            <person name="Lee J."/>
            <person name="Lee S.C."/>
            <person name="Kwon J.K."/>
            <person name="Lee H.Y."/>
            <person name="Koo N."/>
            <person name="Hong Y."/>
            <person name="Kim R.W."/>
            <person name="Kang W.H."/>
            <person name="Huh J.H."/>
            <person name="Kang B.C."/>
            <person name="Yang T.J."/>
            <person name="Lee Y.H."/>
            <person name="Bennetzen J.L."/>
            <person name="Choi D."/>
        </authorList>
    </citation>
    <scope>NUCLEOTIDE SEQUENCE [LARGE SCALE GENOMIC DNA]</scope>
    <source>
        <strain evidence="3">cv. PBC81</strain>
    </source>
</reference>
<dbReference type="Proteomes" id="UP000224567">
    <property type="component" value="Unassembled WGS sequence"/>
</dbReference>
<evidence type="ECO:0000313" key="2">
    <source>
        <dbReference type="EMBL" id="PHT47913.1"/>
    </source>
</evidence>
<dbReference type="GO" id="GO:0006108">
    <property type="term" value="P:malate metabolic process"/>
    <property type="evidence" value="ECO:0007669"/>
    <property type="project" value="TreeGrafter"/>
</dbReference>
<dbReference type="InterPro" id="IPR012302">
    <property type="entry name" value="Malic_NAD-bd"/>
</dbReference>
<feature type="domain" description="Malic enzyme NAD-binding" evidence="1">
    <location>
        <begin position="24"/>
        <end position="72"/>
    </location>
</feature>
<name>A0A2G2WRP7_CAPBA</name>
<dbReference type="InterPro" id="IPR036291">
    <property type="entry name" value="NAD(P)-bd_dom_sf"/>
</dbReference>
<evidence type="ECO:0000259" key="1">
    <source>
        <dbReference type="Pfam" id="PF03949"/>
    </source>
</evidence>
<proteinExistence type="predicted"/>
<comment type="caution">
    <text evidence="2">The sequence shown here is derived from an EMBL/GenBank/DDBJ whole genome shotgun (WGS) entry which is preliminary data.</text>
</comment>